<dbReference type="InterPro" id="IPR039617">
    <property type="entry name" value="CLAVATA3-CLE"/>
</dbReference>
<keyword evidence="3" id="KW-0964">Secreted</keyword>
<protein>
    <submittedName>
        <fullName evidence="9">Uncharacterized protein</fullName>
    </submittedName>
</protein>
<dbReference type="GO" id="GO:0005576">
    <property type="term" value="C:extracellular region"/>
    <property type="evidence" value="ECO:0007669"/>
    <property type="project" value="UniProtKB-SubCell"/>
</dbReference>
<keyword evidence="4 8" id="KW-0732">Signal</keyword>
<dbReference type="Proteomes" id="UP000008311">
    <property type="component" value="Unassembled WGS sequence"/>
</dbReference>
<keyword evidence="7" id="KW-0379">Hydroxylation</keyword>
<evidence type="ECO:0000256" key="3">
    <source>
        <dbReference type="ARBA" id="ARBA00022525"/>
    </source>
</evidence>
<evidence type="ECO:0000256" key="1">
    <source>
        <dbReference type="ARBA" id="ARBA00004239"/>
    </source>
</evidence>
<evidence type="ECO:0000256" key="5">
    <source>
        <dbReference type="ARBA" id="ARBA00022782"/>
    </source>
</evidence>
<comment type="subcellular location">
    <subcellularLocation>
        <location evidence="1">Secreted</location>
        <location evidence="1">Extracellular space</location>
    </subcellularLocation>
</comment>
<sequence length="83" mass="9420">MATLLKPSILLKFLVITLILVPSSYARLAHTKLSSVPRKMNGHDILRKLGYDVSITEYYRRRWLLQGADPDRVSPGGPDPQHH</sequence>
<gene>
    <name evidence="9" type="ORF">RCOM_1519960</name>
</gene>
<evidence type="ECO:0000313" key="10">
    <source>
        <dbReference type="Proteomes" id="UP000008311"/>
    </source>
</evidence>
<keyword evidence="5" id="KW-0221">Differentiation</keyword>
<proteinExistence type="inferred from homology"/>
<evidence type="ECO:0000256" key="2">
    <source>
        <dbReference type="ARBA" id="ARBA00005416"/>
    </source>
</evidence>
<evidence type="ECO:0000256" key="6">
    <source>
        <dbReference type="ARBA" id="ARBA00023180"/>
    </source>
</evidence>
<accession>B9SE45</accession>
<keyword evidence="10" id="KW-1185">Reference proteome</keyword>
<evidence type="ECO:0000256" key="4">
    <source>
        <dbReference type="ARBA" id="ARBA00022729"/>
    </source>
</evidence>
<evidence type="ECO:0000256" key="7">
    <source>
        <dbReference type="ARBA" id="ARBA00023278"/>
    </source>
</evidence>
<feature type="chain" id="PRO_5002889298" evidence="8">
    <location>
        <begin position="27"/>
        <end position="83"/>
    </location>
</feature>
<dbReference type="PANTHER" id="PTHR36016">
    <property type="entry name" value="CLAVATA3/ESR (CLE)-RELATED PROTEIN 7"/>
    <property type="match status" value="1"/>
</dbReference>
<dbReference type="GO" id="GO:0030154">
    <property type="term" value="P:cell differentiation"/>
    <property type="evidence" value="ECO:0007669"/>
    <property type="project" value="UniProtKB-KW"/>
</dbReference>
<evidence type="ECO:0000256" key="8">
    <source>
        <dbReference type="SAM" id="SignalP"/>
    </source>
</evidence>
<feature type="signal peptide" evidence="8">
    <location>
        <begin position="1"/>
        <end position="26"/>
    </location>
</feature>
<dbReference type="PANTHER" id="PTHR36016:SF4">
    <property type="entry name" value="CLAVATA3_ESR (CLE) GENE FAMILY MEMBER"/>
    <property type="match status" value="1"/>
</dbReference>
<dbReference type="AlphaFoldDB" id="B9SE45"/>
<reference evidence="10" key="1">
    <citation type="journal article" date="2010" name="Nat. Biotechnol.">
        <title>Draft genome sequence of the oilseed species Ricinus communis.</title>
        <authorList>
            <person name="Chan A.P."/>
            <person name="Crabtree J."/>
            <person name="Zhao Q."/>
            <person name="Lorenzi H."/>
            <person name="Orvis J."/>
            <person name="Puiu D."/>
            <person name="Melake-Berhan A."/>
            <person name="Jones K.M."/>
            <person name="Redman J."/>
            <person name="Chen G."/>
            <person name="Cahoon E.B."/>
            <person name="Gedil M."/>
            <person name="Stanke M."/>
            <person name="Haas B.J."/>
            <person name="Wortman J.R."/>
            <person name="Fraser-Liggett C.M."/>
            <person name="Ravel J."/>
            <person name="Rabinowicz P.D."/>
        </authorList>
    </citation>
    <scope>NUCLEOTIDE SEQUENCE [LARGE SCALE GENOMIC DNA]</scope>
    <source>
        <strain evidence="10">cv. Hale</strain>
    </source>
</reference>
<organism evidence="9 10">
    <name type="scientific">Ricinus communis</name>
    <name type="common">Castor bean</name>
    <dbReference type="NCBI Taxonomy" id="3988"/>
    <lineage>
        <taxon>Eukaryota</taxon>
        <taxon>Viridiplantae</taxon>
        <taxon>Streptophyta</taxon>
        <taxon>Embryophyta</taxon>
        <taxon>Tracheophyta</taxon>
        <taxon>Spermatophyta</taxon>
        <taxon>Magnoliopsida</taxon>
        <taxon>eudicotyledons</taxon>
        <taxon>Gunneridae</taxon>
        <taxon>Pentapetalae</taxon>
        <taxon>rosids</taxon>
        <taxon>fabids</taxon>
        <taxon>Malpighiales</taxon>
        <taxon>Euphorbiaceae</taxon>
        <taxon>Acalyphoideae</taxon>
        <taxon>Acalypheae</taxon>
        <taxon>Ricinus</taxon>
    </lineage>
</organism>
<name>B9SE45_RICCO</name>
<keyword evidence="6" id="KW-0325">Glycoprotein</keyword>
<dbReference type="EMBL" id="EQ973934">
    <property type="protein sequence ID" value="EEF38099.1"/>
    <property type="molecule type" value="Genomic_DNA"/>
</dbReference>
<dbReference type="InParanoid" id="B9SE45"/>
<evidence type="ECO:0000313" key="9">
    <source>
        <dbReference type="EMBL" id="EEF38099.1"/>
    </source>
</evidence>
<comment type="similarity">
    <text evidence="2">Belongs to the CLV3/ESR signal peptide family.</text>
</comment>